<evidence type="ECO:0000256" key="6">
    <source>
        <dbReference type="ARBA" id="ARBA00023242"/>
    </source>
</evidence>
<keyword evidence="5" id="KW-0804">Transcription</keyword>
<evidence type="ECO:0000256" key="1">
    <source>
        <dbReference type="ARBA" id="ARBA00004123"/>
    </source>
</evidence>
<dbReference type="PRINTS" id="PR00937">
    <property type="entry name" value="TBOX"/>
</dbReference>
<name>V9PPA0_HORCA</name>
<dbReference type="InterPro" id="IPR001699">
    <property type="entry name" value="TF_T-box"/>
</dbReference>
<dbReference type="GO" id="GO:0005634">
    <property type="term" value="C:nucleus"/>
    <property type="evidence" value="ECO:0007669"/>
    <property type="project" value="UniProtKB-SubCell"/>
</dbReference>
<protein>
    <submittedName>
        <fullName evidence="9">T-box domain-containing protein</fullName>
    </submittedName>
</protein>
<dbReference type="InterPro" id="IPR002070">
    <property type="entry name" value="TF_Brachyury"/>
</dbReference>
<evidence type="ECO:0000313" key="9">
    <source>
        <dbReference type="EMBL" id="AHA51389.1"/>
    </source>
</evidence>
<dbReference type="InterPro" id="IPR018186">
    <property type="entry name" value="TF_T-box_CS"/>
</dbReference>
<dbReference type="InterPro" id="IPR036960">
    <property type="entry name" value="T-box_sf"/>
</dbReference>
<keyword evidence="6 7" id="KW-0539">Nucleus</keyword>
<dbReference type="InterPro" id="IPR008967">
    <property type="entry name" value="p53-like_TF_DNA-bd_sf"/>
</dbReference>
<dbReference type="PROSITE" id="PS50252">
    <property type="entry name" value="TBOX_3"/>
    <property type="match status" value="1"/>
</dbReference>
<keyword evidence="4 7" id="KW-0238">DNA-binding</keyword>
<dbReference type="InterPro" id="IPR046360">
    <property type="entry name" value="T-box_DNA-bd"/>
</dbReference>
<dbReference type="PANTHER" id="PTHR11267">
    <property type="entry name" value="T-BOX PROTEIN-RELATED"/>
    <property type="match status" value="1"/>
</dbReference>
<evidence type="ECO:0000256" key="2">
    <source>
        <dbReference type="ARBA" id="ARBA00022473"/>
    </source>
</evidence>
<reference evidence="9" key="1">
    <citation type="journal article" date="2013" name="Science">
        <title>The genome of the ctenophore Mnemiopsis leidyi and its implications for cell type evolution.</title>
        <authorList>
            <consortium name="NISC Comparative Sequencing Program"/>
            <person name="Ryan J.F."/>
            <person name="Pang K."/>
            <person name="Schnitzler C.E."/>
            <person name="Nguyen A.D."/>
            <person name="Moreland R.T."/>
            <person name="Simmons D.K."/>
            <person name="Koch B.J."/>
            <person name="Francis W.R."/>
            <person name="Havlak P."/>
            <person name="Smith S.A."/>
            <person name="Putnam N.H."/>
            <person name="Haddock S.H."/>
            <person name="Dunn C.W."/>
            <person name="Wolfsberg T.G."/>
            <person name="Mullikin J.C."/>
            <person name="Martindale M.Q."/>
            <person name="Baxevanis A.D."/>
        </authorList>
    </citation>
    <scope>NUCLEOTIDE SEQUENCE</scope>
    <source>
        <strain evidence="9">11278</strain>
    </source>
</reference>
<dbReference type="Pfam" id="PF00907">
    <property type="entry name" value="T-box"/>
    <property type="match status" value="1"/>
</dbReference>
<feature type="domain" description="T-box" evidence="8">
    <location>
        <begin position="67"/>
        <end position="242"/>
    </location>
</feature>
<evidence type="ECO:0000256" key="3">
    <source>
        <dbReference type="ARBA" id="ARBA00023015"/>
    </source>
</evidence>
<keyword evidence="3" id="KW-0805">Transcription regulation</keyword>
<dbReference type="SMART" id="SM00425">
    <property type="entry name" value="TBOX"/>
    <property type="match status" value="1"/>
</dbReference>
<organism evidence="9">
    <name type="scientific">Hormiphora californensis</name>
    <name type="common">Sea gooseberry</name>
    <dbReference type="NCBI Taxonomy" id="1403702"/>
    <lineage>
        <taxon>Eukaryota</taxon>
        <taxon>Metazoa</taxon>
        <taxon>Ctenophora</taxon>
        <taxon>Tentaculata</taxon>
        <taxon>Cydippida</taxon>
        <taxon>Pleurobrachiidae</taxon>
        <taxon>Hormiphora</taxon>
    </lineage>
</organism>
<evidence type="ECO:0000259" key="8">
    <source>
        <dbReference type="PROSITE" id="PS50252"/>
    </source>
</evidence>
<dbReference type="Gene3D" id="2.60.40.820">
    <property type="entry name" value="Transcription factor, T-box"/>
    <property type="match status" value="1"/>
</dbReference>
<proteinExistence type="evidence at transcript level"/>
<dbReference type="GO" id="GO:0000981">
    <property type="term" value="F:DNA-binding transcription factor activity, RNA polymerase II-specific"/>
    <property type="evidence" value="ECO:0007669"/>
    <property type="project" value="TreeGrafter"/>
</dbReference>
<dbReference type="CDD" id="cd20192">
    <property type="entry name" value="T-box_TBXT_TBX19-like"/>
    <property type="match status" value="1"/>
</dbReference>
<dbReference type="GO" id="GO:0045893">
    <property type="term" value="P:positive regulation of DNA-templated transcription"/>
    <property type="evidence" value="ECO:0007669"/>
    <property type="project" value="InterPro"/>
</dbReference>
<comment type="subcellular location">
    <subcellularLocation>
        <location evidence="1 7">Nucleus</location>
    </subcellularLocation>
</comment>
<dbReference type="SUPFAM" id="SSF49417">
    <property type="entry name" value="p53-like transcription factors"/>
    <property type="match status" value="1"/>
</dbReference>
<dbReference type="GO" id="GO:0000785">
    <property type="term" value="C:chromatin"/>
    <property type="evidence" value="ECO:0007669"/>
    <property type="project" value="TreeGrafter"/>
</dbReference>
<evidence type="ECO:0000256" key="4">
    <source>
        <dbReference type="ARBA" id="ARBA00023125"/>
    </source>
</evidence>
<sequence length="435" mass="47952">MMSTANSFCSQFLKQPSFSVNSLLASGMEESYPHGDMTVSTTSGGDPATTANSILLEQKPDQPHAELDEKELWIRFNRLTNEMIVTKNGRRMFPVLKVNLSGLDPHGMYSLCLGFTPIDNHRWKYVNGEWVPGGKPEPPAPGCVYVHPDSPNFGAHWMKQTVSFSKVKLTNKLNGGGQIMLNSLHKYEPRLHIIRVGAPDVSKSVFTYSFAESRFIAVTAYQNEEITGLKIKYNPFAKAFLDAKERQEKDVHGHKREREECGSTSKSLSSCSFYNRVGAAPPDAERRVKRVCLNSPNYAFPRHPSIDIGRVSSTTTSVHGFQGESAPVAPGYTPSDVWASSFTPQTESYWTSSYNSYSAALQPYLPVSTTYTSPSPLVPARVKEEPTDAPTIGAAITTDLFSGVGEGGEDPSSYLPWSANFDSRRSVVEPTPQFP</sequence>
<keyword evidence="2" id="KW-0217">Developmental protein</keyword>
<dbReference type="PRINTS" id="PR00938">
    <property type="entry name" value="BRACHYURY"/>
</dbReference>
<dbReference type="GO" id="GO:0001708">
    <property type="term" value="P:cell fate specification"/>
    <property type="evidence" value="ECO:0007669"/>
    <property type="project" value="TreeGrafter"/>
</dbReference>
<dbReference type="PANTHER" id="PTHR11267:SF106">
    <property type="entry name" value="T-RELATED PROTEIN"/>
    <property type="match status" value="1"/>
</dbReference>
<dbReference type="AlphaFoldDB" id="V9PPA0"/>
<evidence type="ECO:0000256" key="7">
    <source>
        <dbReference type="PROSITE-ProRule" id="PRU00201"/>
    </source>
</evidence>
<dbReference type="EMBL" id="KF317457">
    <property type="protein sequence ID" value="AHA51389.1"/>
    <property type="molecule type" value="mRNA"/>
</dbReference>
<evidence type="ECO:0000256" key="5">
    <source>
        <dbReference type="ARBA" id="ARBA00023163"/>
    </source>
</evidence>
<dbReference type="FunFam" id="2.60.40.820:FF:000002">
    <property type="entry name" value="T-box transcription factor Brachyury"/>
    <property type="match status" value="1"/>
</dbReference>
<dbReference type="GO" id="GO:0000978">
    <property type="term" value="F:RNA polymerase II cis-regulatory region sequence-specific DNA binding"/>
    <property type="evidence" value="ECO:0007669"/>
    <property type="project" value="InterPro"/>
</dbReference>
<comment type="caution">
    <text evidence="7">Lacks conserved residue(s) required for the propagation of feature annotation.</text>
</comment>
<dbReference type="PROSITE" id="PS01283">
    <property type="entry name" value="TBOX_1"/>
    <property type="match status" value="1"/>
</dbReference>
<dbReference type="PROSITE" id="PS01264">
    <property type="entry name" value="TBOX_2"/>
    <property type="match status" value="1"/>
</dbReference>
<accession>V9PPA0</accession>